<feature type="signal peptide" evidence="8">
    <location>
        <begin position="1"/>
        <end position="25"/>
    </location>
</feature>
<dbReference type="HAMAP" id="MF_00163">
    <property type="entry name" value="Pep_deformylase"/>
    <property type="match status" value="1"/>
</dbReference>
<dbReference type="PRINTS" id="PR01576">
    <property type="entry name" value="PDEFORMYLASE"/>
</dbReference>
<evidence type="ECO:0000313" key="9">
    <source>
        <dbReference type="EnsemblPlants" id="OB01G29090.1"/>
    </source>
</evidence>
<accession>J3L103</accession>
<dbReference type="CDD" id="cd00487">
    <property type="entry name" value="Pep_deformylase"/>
    <property type="match status" value="1"/>
</dbReference>
<dbReference type="InterPro" id="IPR036821">
    <property type="entry name" value="Peptide_deformylase_sf"/>
</dbReference>
<dbReference type="Gene3D" id="3.90.45.10">
    <property type="entry name" value="Peptide deformylase"/>
    <property type="match status" value="2"/>
</dbReference>
<reference evidence="9" key="2">
    <citation type="submission" date="2013-04" db="UniProtKB">
        <authorList>
            <consortium name="EnsemblPlants"/>
        </authorList>
    </citation>
    <scope>IDENTIFICATION</scope>
</reference>
<keyword evidence="7" id="KW-0809">Transit peptide</keyword>
<comment type="function">
    <text evidence="6 7">Removes the formyl group from the N-terminal Met of newly synthesized proteins.</text>
</comment>
<evidence type="ECO:0000256" key="5">
    <source>
        <dbReference type="ARBA" id="ARBA00022917"/>
    </source>
</evidence>
<dbReference type="GO" id="GO:0042586">
    <property type="term" value="F:peptide deformylase activity"/>
    <property type="evidence" value="ECO:0007669"/>
    <property type="project" value="UniProtKB-EC"/>
</dbReference>
<protein>
    <recommendedName>
        <fullName evidence="2 7">Peptide deformylase</fullName>
        <ecNumber evidence="2 7">3.5.1.88</ecNumber>
    </recommendedName>
</protein>
<dbReference type="SUPFAM" id="SSF56420">
    <property type="entry name" value="Peptide deformylase"/>
    <property type="match status" value="2"/>
</dbReference>
<keyword evidence="10" id="KW-1185">Reference proteome</keyword>
<evidence type="ECO:0000256" key="6">
    <source>
        <dbReference type="ARBA" id="ARBA00037114"/>
    </source>
</evidence>
<dbReference type="NCBIfam" id="TIGR00079">
    <property type="entry name" value="pept_deformyl"/>
    <property type="match status" value="1"/>
</dbReference>
<dbReference type="AlphaFoldDB" id="J3L103"/>
<dbReference type="GO" id="GO:0046872">
    <property type="term" value="F:metal ion binding"/>
    <property type="evidence" value="ECO:0007669"/>
    <property type="project" value="UniProtKB-KW"/>
</dbReference>
<evidence type="ECO:0000313" key="10">
    <source>
        <dbReference type="Proteomes" id="UP000006038"/>
    </source>
</evidence>
<dbReference type="EnsemblPlants" id="OB01G29090.1">
    <property type="protein sequence ID" value="OB01G29090.1"/>
    <property type="gene ID" value="OB01G29090"/>
</dbReference>
<dbReference type="HOGENOM" id="CLU_061901_5_0_1"/>
<feature type="chain" id="PRO_5003772294" description="Peptide deformylase" evidence="8">
    <location>
        <begin position="26"/>
        <end position="379"/>
    </location>
</feature>
<keyword evidence="8" id="KW-0732">Signal</keyword>
<name>J3L103_ORYBR</name>
<sequence length="379" mass="38929">MEALLRPLCSATAAAAALLLSPGHGASVPAAVPATRMSTGGRRWSSVRTSAGGGGWLSGLLGGKGGGAPTAMTVAPGTVKAGDPVLHEPAQEVAPGDIPSGKVQGVIDRMVAVMRQAPGVGLAAPQIGVPLKVRLTTGSTIRAAALPCIVSLPTLVPISTNLLAGAGGGGWLSGLLGGKGGGAPTAMTVAPGTVKAGDPVLHEPAQEVAPGDIPSGKVQGVIDRMVAVMRQAPGVGLAAPQIGVPLKIIVLEDTQEYISYAPKKDIEAQDRRPFDLLVIVNPKLKKTSKRTALFFEGCLSVDGYRALVERHLDVEVSGLDRNGRPIKVEASGWQARILQHECDHLEGTLYVDKMVPRSFRIVDNLNLPLPVGCPPIGAR</sequence>
<dbReference type="GO" id="GO:0009507">
    <property type="term" value="C:chloroplast"/>
    <property type="evidence" value="ECO:0007669"/>
    <property type="project" value="UniProtKB-SubCell"/>
</dbReference>
<keyword evidence="7" id="KW-0150">Chloroplast</keyword>
<proteinExistence type="inferred from homology"/>
<dbReference type="GO" id="GO:0006412">
    <property type="term" value="P:translation"/>
    <property type="evidence" value="ECO:0007669"/>
    <property type="project" value="UniProtKB-KW"/>
</dbReference>
<dbReference type="EC" id="3.5.1.88" evidence="2 7"/>
<dbReference type="STRING" id="4533.J3L103"/>
<comment type="subcellular location">
    <subcellularLocation>
        <location evidence="7">Plastid</location>
        <location evidence="7">Chloroplast</location>
    </subcellularLocation>
</comment>
<dbReference type="Gramene" id="OB01G29090.1">
    <property type="protein sequence ID" value="OB01G29090.1"/>
    <property type="gene ID" value="OB01G29090"/>
</dbReference>
<keyword evidence="5 7" id="KW-0648">Protein biosynthesis</keyword>
<dbReference type="FunFam" id="3.90.45.10:FF:000003">
    <property type="entry name" value="Peptide deformylase"/>
    <property type="match status" value="1"/>
</dbReference>
<comment type="catalytic activity">
    <reaction evidence="7">
        <text>N-terminal N-formyl-L-methionyl-[peptide] + H2O = N-terminal L-methionyl-[peptide] + formate</text>
        <dbReference type="Rhea" id="RHEA:24420"/>
        <dbReference type="Rhea" id="RHEA-COMP:10639"/>
        <dbReference type="Rhea" id="RHEA-COMP:10640"/>
        <dbReference type="ChEBI" id="CHEBI:15377"/>
        <dbReference type="ChEBI" id="CHEBI:15740"/>
        <dbReference type="ChEBI" id="CHEBI:49298"/>
        <dbReference type="ChEBI" id="CHEBI:64731"/>
        <dbReference type="EC" id="3.5.1.88"/>
    </reaction>
</comment>
<evidence type="ECO:0000256" key="1">
    <source>
        <dbReference type="ARBA" id="ARBA00010759"/>
    </source>
</evidence>
<dbReference type="NCBIfam" id="NF001159">
    <property type="entry name" value="PRK00150.1-3"/>
    <property type="match status" value="1"/>
</dbReference>
<comment type="similarity">
    <text evidence="1 7">Belongs to the polypeptide deformylase family.</text>
</comment>
<evidence type="ECO:0000256" key="8">
    <source>
        <dbReference type="SAM" id="SignalP"/>
    </source>
</evidence>
<keyword evidence="7" id="KW-0934">Plastid</keyword>
<dbReference type="GO" id="GO:0005739">
    <property type="term" value="C:mitochondrion"/>
    <property type="evidence" value="ECO:0007669"/>
    <property type="project" value="UniProtKB-ARBA"/>
</dbReference>
<organism evidence="9">
    <name type="scientific">Oryza brachyantha</name>
    <name type="common">malo sina</name>
    <dbReference type="NCBI Taxonomy" id="4533"/>
    <lineage>
        <taxon>Eukaryota</taxon>
        <taxon>Viridiplantae</taxon>
        <taxon>Streptophyta</taxon>
        <taxon>Embryophyta</taxon>
        <taxon>Tracheophyta</taxon>
        <taxon>Spermatophyta</taxon>
        <taxon>Magnoliopsida</taxon>
        <taxon>Liliopsida</taxon>
        <taxon>Poales</taxon>
        <taxon>Poaceae</taxon>
        <taxon>BOP clade</taxon>
        <taxon>Oryzoideae</taxon>
        <taxon>Oryzeae</taxon>
        <taxon>Oryzinae</taxon>
        <taxon>Oryza</taxon>
    </lineage>
</organism>
<reference evidence="9" key="1">
    <citation type="journal article" date="2013" name="Nat. Commun.">
        <title>Whole-genome sequencing of Oryza brachyantha reveals mechanisms underlying Oryza genome evolution.</title>
        <authorList>
            <person name="Chen J."/>
            <person name="Huang Q."/>
            <person name="Gao D."/>
            <person name="Wang J."/>
            <person name="Lang Y."/>
            <person name="Liu T."/>
            <person name="Li B."/>
            <person name="Bai Z."/>
            <person name="Luis Goicoechea J."/>
            <person name="Liang C."/>
            <person name="Chen C."/>
            <person name="Zhang W."/>
            <person name="Sun S."/>
            <person name="Liao Y."/>
            <person name="Zhang X."/>
            <person name="Yang L."/>
            <person name="Song C."/>
            <person name="Wang M."/>
            <person name="Shi J."/>
            <person name="Liu G."/>
            <person name="Liu J."/>
            <person name="Zhou H."/>
            <person name="Zhou W."/>
            <person name="Yu Q."/>
            <person name="An N."/>
            <person name="Chen Y."/>
            <person name="Cai Q."/>
            <person name="Wang B."/>
            <person name="Liu B."/>
            <person name="Min J."/>
            <person name="Huang Y."/>
            <person name="Wu H."/>
            <person name="Li Z."/>
            <person name="Zhang Y."/>
            <person name="Yin Y."/>
            <person name="Song W."/>
            <person name="Jiang J."/>
            <person name="Jackson S.A."/>
            <person name="Wing R.A."/>
            <person name="Wang J."/>
            <person name="Chen M."/>
        </authorList>
    </citation>
    <scope>NUCLEOTIDE SEQUENCE [LARGE SCALE GENOMIC DNA]</scope>
    <source>
        <strain evidence="9">cv. IRGC 101232</strain>
    </source>
</reference>
<dbReference type="Pfam" id="PF01327">
    <property type="entry name" value="Pep_deformylase"/>
    <property type="match status" value="2"/>
</dbReference>
<dbReference type="Proteomes" id="UP000006038">
    <property type="component" value="Chromosome 1"/>
</dbReference>
<evidence type="ECO:0000256" key="4">
    <source>
        <dbReference type="ARBA" id="ARBA00022801"/>
    </source>
</evidence>
<evidence type="ECO:0000256" key="2">
    <source>
        <dbReference type="ARBA" id="ARBA00012175"/>
    </source>
</evidence>
<evidence type="ECO:0000256" key="7">
    <source>
        <dbReference type="RuleBase" id="RU362111"/>
    </source>
</evidence>
<dbReference type="eggNOG" id="KOG3137">
    <property type="taxonomic scope" value="Eukaryota"/>
</dbReference>
<dbReference type="PANTHER" id="PTHR10458:SF2">
    <property type="entry name" value="PEPTIDE DEFORMYLASE, MITOCHONDRIAL"/>
    <property type="match status" value="1"/>
</dbReference>
<keyword evidence="4 7" id="KW-0378">Hydrolase</keyword>
<dbReference type="PANTHER" id="PTHR10458">
    <property type="entry name" value="PEPTIDE DEFORMYLASE"/>
    <property type="match status" value="1"/>
</dbReference>
<dbReference type="InterPro" id="IPR023635">
    <property type="entry name" value="Peptide_deformylase"/>
</dbReference>
<keyword evidence="3 7" id="KW-0479">Metal-binding</keyword>
<evidence type="ECO:0000256" key="3">
    <source>
        <dbReference type="ARBA" id="ARBA00022723"/>
    </source>
</evidence>